<reference evidence="1" key="1">
    <citation type="journal article" date="2020" name="Nature">
        <title>Giant virus diversity and host interactions through global metagenomics.</title>
        <authorList>
            <person name="Schulz F."/>
            <person name="Roux S."/>
            <person name="Paez-Espino D."/>
            <person name="Jungbluth S."/>
            <person name="Walsh D.A."/>
            <person name="Denef V.J."/>
            <person name="McMahon K.D."/>
            <person name="Konstantinidis K.T."/>
            <person name="Eloe-Fadrosh E.A."/>
            <person name="Kyrpides N.C."/>
            <person name="Woyke T."/>
        </authorList>
    </citation>
    <scope>NUCLEOTIDE SEQUENCE</scope>
    <source>
        <strain evidence="1">GVMAG-M-3300023174-107</strain>
    </source>
</reference>
<dbReference type="EMBL" id="MN739521">
    <property type="protein sequence ID" value="QHT10469.1"/>
    <property type="molecule type" value="Genomic_DNA"/>
</dbReference>
<organism evidence="1">
    <name type="scientific">viral metagenome</name>
    <dbReference type="NCBI Taxonomy" id="1070528"/>
    <lineage>
        <taxon>unclassified sequences</taxon>
        <taxon>metagenomes</taxon>
        <taxon>organismal metagenomes</taxon>
    </lineage>
</organism>
<evidence type="ECO:0000313" key="1">
    <source>
        <dbReference type="EMBL" id="QHT10469.1"/>
    </source>
</evidence>
<name>A0A6C0D3J0_9ZZZZ</name>
<protein>
    <submittedName>
        <fullName evidence="1">Uncharacterized protein</fullName>
    </submittedName>
</protein>
<sequence length="60" mass="7567">MNQEQDQAQAQAQCQTYWQETREYFKEKTEAFQQVKRRRHIEIMKEELEREKLKYNTNKK</sequence>
<proteinExistence type="predicted"/>
<accession>A0A6C0D3J0</accession>
<dbReference type="AlphaFoldDB" id="A0A6C0D3J0"/>